<reference evidence="4" key="1">
    <citation type="submission" date="2020-08" db="EMBL/GenBank/DDBJ databases">
        <title>Genome sequencing and assembly of the red palm weevil Rhynchophorus ferrugineus.</title>
        <authorList>
            <person name="Dias G.B."/>
            <person name="Bergman C.M."/>
            <person name="Manee M."/>
        </authorList>
    </citation>
    <scope>NUCLEOTIDE SEQUENCE</scope>
    <source>
        <strain evidence="4">AA-2017</strain>
        <tissue evidence="4">Whole larva</tissue>
    </source>
</reference>
<dbReference type="Pfam" id="PF00379">
    <property type="entry name" value="Chitin_bind_4"/>
    <property type="match status" value="1"/>
</dbReference>
<evidence type="ECO:0000256" key="2">
    <source>
        <dbReference type="PROSITE-ProRule" id="PRU00497"/>
    </source>
</evidence>
<comment type="caution">
    <text evidence="4">The sequence shown here is derived from an EMBL/GenBank/DDBJ whole genome shotgun (WGS) entry which is preliminary data.</text>
</comment>
<proteinExistence type="predicted"/>
<keyword evidence="1 2" id="KW-0193">Cuticle</keyword>
<protein>
    <submittedName>
        <fullName evidence="4">Uncharacterized protein</fullName>
    </submittedName>
</protein>
<dbReference type="PROSITE" id="PS51155">
    <property type="entry name" value="CHIT_BIND_RR_2"/>
    <property type="match status" value="1"/>
</dbReference>
<dbReference type="GO" id="GO:0005615">
    <property type="term" value="C:extracellular space"/>
    <property type="evidence" value="ECO:0007669"/>
    <property type="project" value="TreeGrafter"/>
</dbReference>
<evidence type="ECO:0000313" key="4">
    <source>
        <dbReference type="EMBL" id="KAF7281326.1"/>
    </source>
</evidence>
<sequence>MYKYLVMCAFLAAIVTAVEEYQRSSYSSFSSAASPAIYNSPIAPADNVAVPVVAKYAASAPAHTNQEEENGPVQYQFSYNVQDEHSGDYHSQEEKRDGHQVVGQYALRQPDGTVRIVKYFDDGHGFNAAVEIQGQPSQAPYYH</sequence>
<name>A0A834MGG2_RHYFE</name>
<dbReference type="GO" id="GO:0031012">
    <property type="term" value="C:extracellular matrix"/>
    <property type="evidence" value="ECO:0007669"/>
    <property type="project" value="TreeGrafter"/>
</dbReference>
<dbReference type="InterPro" id="IPR051217">
    <property type="entry name" value="Insect_Cuticle_Struc_Prot"/>
</dbReference>
<dbReference type="PANTHER" id="PTHR12236:SF95">
    <property type="entry name" value="CUTICULAR PROTEIN 76BD, ISOFORM C-RELATED"/>
    <property type="match status" value="1"/>
</dbReference>
<dbReference type="InterPro" id="IPR000618">
    <property type="entry name" value="Insect_cuticle"/>
</dbReference>
<evidence type="ECO:0000256" key="3">
    <source>
        <dbReference type="SAM" id="SignalP"/>
    </source>
</evidence>
<accession>A0A834MGG2</accession>
<keyword evidence="5" id="KW-1185">Reference proteome</keyword>
<gene>
    <name evidence="4" type="ORF">GWI33_004815</name>
</gene>
<dbReference type="AlphaFoldDB" id="A0A834MGG2"/>
<dbReference type="Proteomes" id="UP000625711">
    <property type="component" value="Unassembled WGS sequence"/>
</dbReference>
<dbReference type="GO" id="GO:0042302">
    <property type="term" value="F:structural constituent of cuticle"/>
    <property type="evidence" value="ECO:0007669"/>
    <property type="project" value="UniProtKB-UniRule"/>
</dbReference>
<keyword evidence="3" id="KW-0732">Signal</keyword>
<evidence type="ECO:0000313" key="5">
    <source>
        <dbReference type="Proteomes" id="UP000625711"/>
    </source>
</evidence>
<evidence type="ECO:0000256" key="1">
    <source>
        <dbReference type="ARBA" id="ARBA00022460"/>
    </source>
</evidence>
<organism evidence="4 5">
    <name type="scientific">Rhynchophorus ferrugineus</name>
    <name type="common">Red palm weevil</name>
    <name type="synonym">Curculio ferrugineus</name>
    <dbReference type="NCBI Taxonomy" id="354439"/>
    <lineage>
        <taxon>Eukaryota</taxon>
        <taxon>Metazoa</taxon>
        <taxon>Ecdysozoa</taxon>
        <taxon>Arthropoda</taxon>
        <taxon>Hexapoda</taxon>
        <taxon>Insecta</taxon>
        <taxon>Pterygota</taxon>
        <taxon>Neoptera</taxon>
        <taxon>Endopterygota</taxon>
        <taxon>Coleoptera</taxon>
        <taxon>Polyphaga</taxon>
        <taxon>Cucujiformia</taxon>
        <taxon>Curculionidae</taxon>
        <taxon>Dryophthorinae</taxon>
        <taxon>Rhynchophorus</taxon>
    </lineage>
</organism>
<feature type="chain" id="PRO_5032923035" evidence="3">
    <location>
        <begin position="18"/>
        <end position="143"/>
    </location>
</feature>
<dbReference type="OrthoDB" id="6748312at2759"/>
<dbReference type="EMBL" id="JAACXV010000244">
    <property type="protein sequence ID" value="KAF7281326.1"/>
    <property type="molecule type" value="Genomic_DNA"/>
</dbReference>
<feature type="signal peptide" evidence="3">
    <location>
        <begin position="1"/>
        <end position="17"/>
    </location>
</feature>
<dbReference type="PANTHER" id="PTHR12236">
    <property type="entry name" value="STRUCTURAL CONTITUENT OF CUTICLE"/>
    <property type="match status" value="1"/>
</dbReference>